<feature type="transmembrane region" description="Helical" evidence="6">
    <location>
        <begin position="359"/>
        <end position="378"/>
    </location>
</feature>
<evidence type="ECO:0000256" key="3">
    <source>
        <dbReference type="ARBA" id="ARBA00022989"/>
    </source>
</evidence>
<keyword evidence="2 6" id="KW-0812">Transmembrane</keyword>
<evidence type="ECO:0000313" key="8">
    <source>
        <dbReference type="EMBL" id="CUF84901.1"/>
    </source>
</evidence>
<evidence type="ECO:0000256" key="6">
    <source>
        <dbReference type="SAM" id="Phobius"/>
    </source>
</evidence>
<dbReference type="PANTHER" id="PTHR22950:SF349">
    <property type="entry name" value="AMINO ACID TRANSPORTER TRANSMEMBRANE DOMAIN-CONTAINING PROTEIN"/>
    <property type="match status" value="1"/>
</dbReference>
<protein>
    <submittedName>
        <fullName evidence="8">Amino acid transporter, putative</fullName>
    </submittedName>
</protein>
<dbReference type="GO" id="GO:0005774">
    <property type="term" value="C:vacuolar membrane"/>
    <property type="evidence" value="ECO:0007669"/>
    <property type="project" value="TreeGrafter"/>
</dbReference>
<feature type="transmembrane region" description="Helical" evidence="6">
    <location>
        <begin position="453"/>
        <end position="472"/>
    </location>
</feature>
<feature type="transmembrane region" description="Helical" evidence="6">
    <location>
        <begin position="581"/>
        <end position="602"/>
    </location>
</feature>
<feature type="domain" description="Amino acid transporter transmembrane" evidence="7">
    <location>
        <begin position="449"/>
        <end position="643"/>
    </location>
</feature>
<comment type="subcellular location">
    <subcellularLocation>
        <location evidence="1">Membrane</location>
        <topology evidence="1">Multi-pass membrane protein</topology>
    </subcellularLocation>
</comment>
<dbReference type="VEuPathDB" id="TriTrypDB:BSAL_66380"/>
<keyword evidence="4 6" id="KW-0472">Membrane</keyword>
<name>A0A0S4IPF7_BODSA</name>
<dbReference type="Proteomes" id="UP000051952">
    <property type="component" value="Unassembled WGS sequence"/>
</dbReference>
<reference evidence="9" key="1">
    <citation type="submission" date="2015-09" db="EMBL/GenBank/DDBJ databases">
        <authorList>
            <consortium name="Pathogen Informatics"/>
        </authorList>
    </citation>
    <scope>NUCLEOTIDE SEQUENCE [LARGE SCALE GENOMIC DNA]</scope>
    <source>
        <strain evidence="9">Lake Konstanz</strain>
    </source>
</reference>
<feature type="transmembrane region" description="Helical" evidence="6">
    <location>
        <begin position="678"/>
        <end position="698"/>
    </location>
</feature>
<dbReference type="EMBL" id="CYKH01000420">
    <property type="protein sequence ID" value="CUF84901.1"/>
    <property type="molecule type" value="Genomic_DNA"/>
</dbReference>
<evidence type="ECO:0000256" key="4">
    <source>
        <dbReference type="ARBA" id="ARBA00023136"/>
    </source>
</evidence>
<evidence type="ECO:0000259" key="7">
    <source>
        <dbReference type="Pfam" id="PF01490"/>
    </source>
</evidence>
<evidence type="ECO:0000256" key="2">
    <source>
        <dbReference type="ARBA" id="ARBA00022692"/>
    </source>
</evidence>
<feature type="region of interest" description="Disordered" evidence="5">
    <location>
        <begin position="92"/>
        <end position="116"/>
    </location>
</feature>
<feature type="transmembrane region" description="Helical" evidence="6">
    <location>
        <begin position="290"/>
        <end position="310"/>
    </location>
</feature>
<dbReference type="Pfam" id="PF01490">
    <property type="entry name" value="Aa_trans"/>
    <property type="match status" value="1"/>
</dbReference>
<feature type="transmembrane region" description="Helical" evidence="6">
    <location>
        <begin position="179"/>
        <end position="208"/>
    </location>
</feature>
<feature type="transmembrane region" description="Helical" evidence="6">
    <location>
        <begin position="322"/>
        <end position="347"/>
    </location>
</feature>
<dbReference type="PANTHER" id="PTHR22950">
    <property type="entry name" value="AMINO ACID TRANSPORTER"/>
    <property type="match status" value="1"/>
</dbReference>
<keyword evidence="9" id="KW-1185">Reference proteome</keyword>
<feature type="transmembrane region" description="Helical" evidence="6">
    <location>
        <begin position="492"/>
        <end position="516"/>
    </location>
</feature>
<dbReference type="GO" id="GO:0015179">
    <property type="term" value="F:L-amino acid transmembrane transporter activity"/>
    <property type="evidence" value="ECO:0007669"/>
    <property type="project" value="TreeGrafter"/>
</dbReference>
<evidence type="ECO:0000256" key="5">
    <source>
        <dbReference type="SAM" id="MobiDB-lite"/>
    </source>
</evidence>
<feature type="transmembrane region" description="Helical" evidence="6">
    <location>
        <begin position="263"/>
        <end position="284"/>
    </location>
</feature>
<proteinExistence type="predicted"/>
<keyword evidence="3 6" id="KW-1133">Transmembrane helix</keyword>
<gene>
    <name evidence="8" type="ORF">BSAL_66380</name>
</gene>
<evidence type="ECO:0000256" key="1">
    <source>
        <dbReference type="ARBA" id="ARBA00004141"/>
    </source>
</evidence>
<sequence length="704" mass="75776">MASKPVANVATIEGVLGAPRPLGSSHRFTTNADMEIIHVPTQPSIMSPARSTDSFSPMPSMDSMSPMYGSSSDMTHGGAVLVAMDSIDGSMDDMSSVGGNGSPSNGGGRSNNNGGAIRNDSFGQFQQYLSTIAHNATLFLETPELGEGAEVIQRPSGATSFADFSDCFRLYIASNTMTFPYVVLLGGVLGTVMTIIPMAMLMQLAVIIQVRAKKVILHDVYCDHSKHVEVKSYMDIVNSLWSYRSRTHGSFTDEWEVRSKIPLFVRCVVTASQFGSCCTFAILIANNIQALFGLSTHNAIAGACTILAALQSLYRGDTVKKTFAIVNNVCLMAGVAVTAIIILSYAAGVPGDSPDEDRSVSLFPVSLSNLVLLFPVISGRISPALFAMDVEASLAARVISRTRKRTLKRRRLRLKKRPVVDTSVDDDLPQDHHATLERTTFILDRFERFSVRASIVSLCLLVGFGQFVYNYFGASTHAVVALSLPNGTKKSFLLGILFIGLCATGAINVAAIGNVLDGLHFADKVQAYAYRRTSNNKQQQNSEGATVTVVAANHAQQPETTTTSMNELDLRIPPTPASFVLCEYLGLRAALFLMVFAVLLAVPFFDLIAGLVGSIGFSTFSLMVPALLEVQAAKRKLEAVNQLDSQRDDPSGQQPSLQLKRVSLLDGFLSLDGQYRGIVCTMATTGFVMLVTGSTMAINSALYR</sequence>
<evidence type="ECO:0000313" key="9">
    <source>
        <dbReference type="Proteomes" id="UP000051952"/>
    </source>
</evidence>
<organism evidence="8 9">
    <name type="scientific">Bodo saltans</name>
    <name type="common">Flagellated protozoan</name>
    <dbReference type="NCBI Taxonomy" id="75058"/>
    <lineage>
        <taxon>Eukaryota</taxon>
        <taxon>Discoba</taxon>
        <taxon>Euglenozoa</taxon>
        <taxon>Kinetoplastea</taxon>
        <taxon>Metakinetoplastina</taxon>
        <taxon>Eubodonida</taxon>
        <taxon>Bodonidae</taxon>
        <taxon>Bodo</taxon>
    </lineage>
</organism>
<feature type="compositionally biased region" description="Gly residues" evidence="5">
    <location>
        <begin position="98"/>
        <end position="109"/>
    </location>
</feature>
<accession>A0A0S4IPF7</accession>
<dbReference type="AlphaFoldDB" id="A0A0S4IPF7"/>
<dbReference type="InterPro" id="IPR013057">
    <property type="entry name" value="AA_transpt_TM"/>
</dbReference>